<organism evidence="2 3">
    <name type="scientific">Frondihabitans peucedani</name>
    <dbReference type="NCBI Taxonomy" id="598626"/>
    <lineage>
        <taxon>Bacteria</taxon>
        <taxon>Bacillati</taxon>
        <taxon>Actinomycetota</taxon>
        <taxon>Actinomycetes</taxon>
        <taxon>Micrococcales</taxon>
        <taxon>Microbacteriaceae</taxon>
        <taxon>Frondihabitans</taxon>
    </lineage>
</organism>
<dbReference type="EMBL" id="BAABAU010000005">
    <property type="protein sequence ID" value="GAA4267611.1"/>
    <property type="molecule type" value="Genomic_DNA"/>
</dbReference>
<keyword evidence="1" id="KW-0812">Transmembrane</keyword>
<reference evidence="3" key="1">
    <citation type="journal article" date="2019" name="Int. J. Syst. Evol. Microbiol.">
        <title>The Global Catalogue of Microorganisms (GCM) 10K type strain sequencing project: providing services to taxonomists for standard genome sequencing and annotation.</title>
        <authorList>
            <consortium name="The Broad Institute Genomics Platform"/>
            <consortium name="The Broad Institute Genome Sequencing Center for Infectious Disease"/>
            <person name="Wu L."/>
            <person name="Ma J."/>
        </authorList>
    </citation>
    <scope>NUCLEOTIDE SEQUENCE [LARGE SCALE GENOMIC DNA]</scope>
    <source>
        <strain evidence="3">JCM 17442</strain>
    </source>
</reference>
<comment type="caution">
    <text evidence="2">The sequence shown here is derived from an EMBL/GenBank/DDBJ whole genome shotgun (WGS) entry which is preliminary data.</text>
</comment>
<feature type="transmembrane region" description="Helical" evidence="1">
    <location>
        <begin position="6"/>
        <end position="25"/>
    </location>
</feature>
<feature type="transmembrane region" description="Helical" evidence="1">
    <location>
        <begin position="64"/>
        <end position="87"/>
    </location>
</feature>
<dbReference type="Proteomes" id="UP001501594">
    <property type="component" value="Unassembled WGS sequence"/>
</dbReference>
<keyword evidence="3" id="KW-1185">Reference proteome</keyword>
<evidence type="ECO:0000313" key="2">
    <source>
        <dbReference type="EMBL" id="GAA4267611.1"/>
    </source>
</evidence>
<proteinExistence type="predicted"/>
<feature type="transmembrane region" description="Helical" evidence="1">
    <location>
        <begin position="37"/>
        <end position="58"/>
    </location>
</feature>
<keyword evidence="1" id="KW-0472">Membrane</keyword>
<protein>
    <submittedName>
        <fullName evidence="2">Uncharacterized protein</fullName>
    </submittedName>
</protein>
<keyword evidence="1" id="KW-1133">Transmembrane helix</keyword>
<sequence>MIILWTGIVGAAGLLLGVLAYAGVWRGWAERAGWTNLGFLLFYAGLCGVLLSVGSALAGAGAAAVAAFLLMLGMLSALLTIVSWFWLPSFLLPRWYRMLRAAQH</sequence>
<dbReference type="RefSeq" id="WP_344798074.1">
    <property type="nucleotide sequence ID" value="NZ_BAABAU010000005.1"/>
</dbReference>
<evidence type="ECO:0000313" key="3">
    <source>
        <dbReference type="Proteomes" id="UP001501594"/>
    </source>
</evidence>
<accession>A0ABP8E6C6</accession>
<name>A0ABP8E6C6_9MICO</name>
<gene>
    <name evidence="2" type="ORF">GCM10022256_32230</name>
</gene>
<evidence type="ECO:0000256" key="1">
    <source>
        <dbReference type="SAM" id="Phobius"/>
    </source>
</evidence>